<dbReference type="GO" id="GO:1902600">
    <property type="term" value="P:proton transmembrane transport"/>
    <property type="evidence" value="ECO:0007669"/>
    <property type="project" value="InterPro"/>
</dbReference>
<evidence type="ECO:0000256" key="7">
    <source>
        <dbReference type="ARBA" id="ARBA00023065"/>
    </source>
</evidence>
<dbReference type="Gene3D" id="3.40.50.720">
    <property type="entry name" value="NAD(P)-binding Rossmann-like Domain"/>
    <property type="match status" value="1"/>
</dbReference>
<feature type="transmembrane region" description="Helical" evidence="10">
    <location>
        <begin position="29"/>
        <end position="44"/>
    </location>
</feature>
<sequence>MELLLYLAMIPTLGVAAQWLAYRMGWPSILLLLLFGVCLGFFIQPDIYLAELVGGDAQKTGPELLFPVVSLSVAVIMLEGGLSLKFTELREAGSAAFRLVTLGALITWIGTAAAANWVLGFSWTVSFLLGAILIVTGPTVIGPLLQQVRPTRRVASTLKWEGIVIDPIGAVLAVLVFDQVLLHSNQADMGSAIWMLTKTALVGLAMGMGGGAFLTVMFRRYLVPDHLHGIGTLAVALLLYAVSDWLAHESGLITVTVTGIWLANQKRFDIEHIVELKENLRTLLIGCLFIILGSRVRVEDVMAIGWPGLVFLAVMILLVRPLSVYLSLLGSPLNFREQTFVAALAPRGIVAAAVSSVFALEMERHSEMILLPGADQLATVTFLVIVGTVAFYGTLASPIAKLLGLADERSNGILIAGADRWVREFAAELKSAGLPVLLVDTNFNKVSQARVAGLRAECVNILNEHARGDLPLAGIGRLLAMTPNDEVNTLAVRECRSLFNRAKLFQLTFSQKNDGGPRGLTRNLMGRALFGEGLTFSKIKEMVDSGAQFKSTKLSESFGYPEFERRYNKTAELLCVINGDGKPRMNTVDSPLEPEAGQTIVCLVSSVPIPADHAAGEKTKSTKNSPTENPKS</sequence>
<organism evidence="13 14">
    <name type="scientific">Novipirellula aureliae</name>
    <dbReference type="NCBI Taxonomy" id="2527966"/>
    <lineage>
        <taxon>Bacteria</taxon>
        <taxon>Pseudomonadati</taxon>
        <taxon>Planctomycetota</taxon>
        <taxon>Planctomycetia</taxon>
        <taxon>Pirellulales</taxon>
        <taxon>Pirellulaceae</taxon>
        <taxon>Novipirellula</taxon>
    </lineage>
</organism>
<evidence type="ECO:0000256" key="3">
    <source>
        <dbReference type="ARBA" id="ARBA00022449"/>
    </source>
</evidence>
<evidence type="ECO:0000256" key="6">
    <source>
        <dbReference type="ARBA" id="ARBA00022989"/>
    </source>
</evidence>
<dbReference type="InterPro" id="IPR036291">
    <property type="entry name" value="NAD(P)-bd_dom_sf"/>
</dbReference>
<feature type="transmembrane region" description="Helical" evidence="10">
    <location>
        <begin position="6"/>
        <end position="22"/>
    </location>
</feature>
<dbReference type="InterPro" id="IPR003148">
    <property type="entry name" value="RCK_N"/>
</dbReference>
<feature type="transmembrane region" description="Helical" evidence="10">
    <location>
        <begin position="125"/>
        <end position="145"/>
    </location>
</feature>
<evidence type="ECO:0000313" key="14">
    <source>
        <dbReference type="Proteomes" id="UP000315471"/>
    </source>
</evidence>
<feature type="transmembrane region" description="Helical" evidence="10">
    <location>
        <begin position="380"/>
        <end position="400"/>
    </location>
</feature>
<dbReference type="SUPFAM" id="SSF51735">
    <property type="entry name" value="NAD(P)-binding Rossmann-fold domains"/>
    <property type="match status" value="1"/>
</dbReference>
<dbReference type="Pfam" id="PF00999">
    <property type="entry name" value="Na_H_Exchanger"/>
    <property type="match status" value="1"/>
</dbReference>
<dbReference type="InterPro" id="IPR006153">
    <property type="entry name" value="Cation/H_exchanger_TM"/>
</dbReference>
<feature type="transmembrane region" description="Helical" evidence="10">
    <location>
        <begin position="157"/>
        <end position="177"/>
    </location>
</feature>
<feature type="transmembrane region" description="Helical" evidence="10">
    <location>
        <begin position="221"/>
        <end position="240"/>
    </location>
</feature>
<dbReference type="Proteomes" id="UP000315471">
    <property type="component" value="Unassembled WGS sequence"/>
</dbReference>
<dbReference type="GO" id="GO:0006813">
    <property type="term" value="P:potassium ion transport"/>
    <property type="evidence" value="ECO:0007669"/>
    <property type="project" value="InterPro"/>
</dbReference>
<evidence type="ECO:0000256" key="1">
    <source>
        <dbReference type="ARBA" id="ARBA00004651"/>
    </source>
</evidence>
<evidence type="ECO:0000259" key="11">
    <source>
        <dbReference type="Pfam" id="PF00999"/>
    </source>
</evidence>
<evidence type="ECO:0000256" key="9">
    <source>
        <dbReference type="SAM" id="MobiDB-lite"/>
    </source>
</evidence>
<feature type="transmembrane region" description="Helical" evidence="10">
    <location>
        <begin position="192"/>
        <end position="214"/>
    </location>
</feature>
<feature type="transmembrane region" description="Helical" evidence="10">
    <location>
        <begin position="340"/>
        <end position="360"/>
    </location>
</feature>
<keyword evidence="6 10" id="KW-1133">Transmembrane helix</keyword>
<name>A0A5C6E484_9BACT</name>
<gene>
    <name evidence="13" type="primary">nhaP_1</name>
    <name evidence="13" type="ORF">Q31b_12610</name>
</gene>
<dbReference type="InterPro" id="IPR038770">
    <property type="entry name" value="Na+/solute_symporter_sf"/>
</dbReference>
<dbReference type="EMBL" id="SJPY01000002">
    <property type="protein sequence ID" value="TWU43732.1"/>
    <property type="molecule type" value="Genomic_DNA"/>
</dbReference>
<evidence type="ECO:0000259" key="12">
    <source>
        <dbReference type="Pfam" id="PF02254"/>
    </source>
</evidence>
<dbReference type="Gene3D" id="1.20.1530.20">
    <property type="match status" value="1"/>
</dbReference>
<evidence type="ECO:0000313" key="13">
    <source>
        <dbReference type="EMBL" id="TWU43732.1"/>
    </source>
</evidence>
<keyword evidence="3" id="KW-0050">Antiport</keyword>
<feature type="domain" description="RCK N-terminal" evidence="12">
    <location>
        <begin position="413"/>
        <end position="503"/>
    </location>
</feature>
<dbReference type="PANTHER" id="PTHR32507">
    <property type="entry name" value="NA(+)/H(+) ANTIPORTER 1"/>
    <property type="match status" value="1"/>
</dbReference>
<keyword evidence="2" id="KW-0813">Transport</keyword>
<keyword evidence="5 10" id="KW-0812">Transmembrane</keyword>
<feature type="transmembrane region" description="Helical" evidence="10">
    <location>
        <begin position="64"/>
        <end position="84"/>
    </location>
</feature>
<feature type="transmembrane region" description="Helical" evidence="10">
    <location>
        <begin position="304"/>
        <end position="328"/>
    </location>
</feature>
<evidence type="ECO:0000256" key="10">
    <source>
        <dbReference type="SAM" id="Phobius"/>
    </source>
</evidence>
<feature type="domain" description="Cation/H+ exchanger transmembrane" evidence="11">
    <location>
        <begin position="20"/>
        <end position="401"/>
    </location>
</feature>
<feature type="transmembrane region" description="Helical" evidence="10">
    <location>
        <begin position="96"/>
        <end position="119"/>
    </location>
</feature>
<protein>
    <submittedName>
        <fullName evidence="13">K(+)/H(+) antiporter NhaP</fullName>
    </submittedName>
</protein>
<dbReference type="PANTHER" id="PTHR32507:SF0">
    <property type="entry name" value="NA(+)_H(+) ANTIPORTER 2-RELATED"/>
    <property type="match status" value="1"/>
</dbReference>
<keyword evidence="7" id="KW-0406">Ion transport</keyword>
<dbReference type="GO" id="GO:0005886">
    <property type="term" value="C:plasma membrane"/>
    <property type="evidence" value="ECO:0007669"/>
    <property type="project" value="UniProtKB-SubCell"/>
</dbReference>
<evidence type="ECO:0000256" key="5">
    <source>
        <dbReference type="ARBA" id="ARBA00022692"/>
    </source>
</evidence>
<feature type="region of interest" description="Disordered" evidence="9">
    <location>
        <begin position="612"/>
        <end position="632"/>
    </location>
</feature>
<keyword evidence="14" id="KW-1185">Reference proteome</keyword>
<reference evidence="13 14" key="1">
    <citation type="submission" date="2019-02" db="EMBL/GenBank/DDBJ databases">
        <title>Deep-cultivation of Planctomycetes and their phenomic and genomic characterization uncovers novel biology.</title>
        <authorList>
            <person name="Wiegand S."/>
            <person name="Jogler M."/>
            <person name="Boedeker C."/>
            <person name="Pinto D."/>
            <person name="Vollmers J."/>
            <person name="Rivas-Marin E."/>
            <person name="Kohn T."/>
            <person name="Peeters S.H."/>
            <person name="Heuer A."/>
            <person name="Rast P."/>
            <person name="Oberbeckmann S."/>
            <person name="Bunk B."/>
            <person name="Jeske O."/>
            <person name="Meyerdierks A."/>
            <person name="Storesund J.E."/>
            <person name="Kallscheuer N."/>
            <person name="Luecker S."/>
            <person name="Lage O.M."/>
            <person name="Pohl T."/>
            <person name="Merkel B.J."/>
            <person name="Hornburger P."/>
            <person name="Mueller R.-W."/>
            <person name="Bruemmer F."/>
            <person name="Labrenz M."/>
            <person name="Spormann A.M."/>
            <person name="Op Den Camp H."/>
            <person name="Overmann J."/>
            <person name="Amann R."/>
            <person name="Jetten M.S.M."/>
            <person name="Mascher T."/>
            <person name="Medema M.H."/>
            <person name="Devos D.P."/>
            <person name="Kaster A.-K."/>
            <person name="Ovreas L."/>
            <person name="Rohde M."/>
            <person name="Galperin M.Y."/>
            <person name="Jogler C."/>
        </authorList>
    </citation>
    <scope>NUCLEOTIDE SEQUENCE [LARGE SCALE GENOMIC DNA]</scope>
    <source>
        <strain evidence="13 14">Q31b</strain>
    </source>
</reference>
<proteinExistence type="predicted"/>
<feature type="compositionally biased region" description="Polar residues" evidence="9">
    <location>
        <begin position="622"/>
        <end position="632"/>
    </location>
</feature>
<keyword evidence="8 10" id="KW-0472">Membrane</keyword>
<evidence type="ECO:0000256" key="4">
    <source>
        <dbReference type="ARBA" id="ARBA00022475"/>
    </source>
</evidence>
<evidence type="ECO:0000256" key="2">
    <source>
        <dbReference type="ARBA" id="ARBA00022448"/>
    </source>
</evidence>
<dbReference type="Pfam" id="PF02254">
    <property type="entry name" value="TrkA_N"/>
    <property type="match status" value="1"/>
</dbReference>
<dbReference type="AlphaFoldDB" id="A0A5C6E484"/>
<evidence type="ECO:0000256" key="8">
    <source>
        <dbReference type="ARBA" id="ARBA00023136"/>
    </source>
</evidence>
<dbReference type="GO" id="GO:0015297">
    <property type="term" value="F:antiporter activity"/>
    <property type="evidence" value="ECO:0007669"/>
    <property type="project" value="UniProtKB-KW"/>
</dbReference>
<dbReference type="RefSeq" id="WP_146598819.1">
    <property type="nucleotide sequence ID" value="NZ_SJPY01000002.1"/>
</dbReference>
<keyword evidence="4" id="KW-1003">Cell membrane</keyword>
<dbReference type="OrthoDB" id="570124at2"/>
<comment type="caution">
    <text evidence="13">The sequence shown here is derived from an EMBL/GenBank/DDBJ whole genome shotgun (WGS) entry which is preliminary data.</text>
</comment>
<comment type="subcellular location">
    <subcellularLocation>
        <location evidence="1">Cell membrane</location>
        <topology evidence="1">Multi-pass membrane protein</topology>
    </subcellularLocation>
</comment>
<accession>A0A5C6E484</accession>